<proteinExistence type="inferred from homology"/>
<dbReference type="Pfam" id="PF17802">
    <property type="entry name" value="SpaA"/>
    <property type="match status" value="2"/>
</dbReference>
<organism evidence="8 9">
    <name type="scientific">Streptomyces cacaoi</name>
    <dbReference type="NCBI Taxonomy" id="1898"/>
    <lineage>
        <taxon>Bacteria</taxon>
        <taxon>Bacillati</taxon>
        <taxon>Actinomycetota</taxon>
        <taxon>Actinomycetes</taxon>
        <taxon>Kitasatosporales</taxon>
        <taxon>Streptomycetaceae</taxon>
        <taxon>Streptomyces</taxon>
    </lineage>
</organism>
<protein>
    <recommendedName>
        <fullName evidence="10">Choice-of-anchor A family protein</fullName>
    </recommendedName>
</protein>
<evidence type="ECO:0008006" key="10">
    <source>
        <dbReference type="Google" id="ProtNLM"/>
    </source>
</evidence>
<dbReference type="GO" id="GO:0005975">
    <property type="term" value="P:carbohydrate metabolic process"/>
    <property type="evidence" value="ECO:0007669"/>
    <property type="project" value="UniProtKB-ARBA"/>
</dbReference>
<name>A0A4Y3QVU8_STRCI</name>
<feature type="region of interest" description="Disordered" evidence="4">
    <location>
        <begin position="209"/>
        <end position="239"/>
    </location>
</feature>
<keyword evidence="3 5" id="KW-0732">Signal</keyword>
<dbReference type="Pfam" id="PF20597">
    <property type="entry name" value="pAdhesive_15"/>
    <property type="match status" value="1"/>
</dbReference>
<feature type="chain" id="PRO_5021487427" description="Choice-of-anchor A family protein" evidence="5">
    <location>
        <begin position="40"/>
        <end position="611"/>
    </location>
</feature>
<evidence type="ECO:0000259" key="7">
    <source>
        <dbReference type="Pfam" id="PF20597"/>
    </source>
</evidence>
<dbReference type="PANTHER" id="PTHR36108">
    <property type="entry name" value="COLOSSIN-B-RELATED"/>
    <property type="match status" value="1"/>
</dbReference>
<dbReference type="PANTHER" id="PTHR36108:SF13">
    <property type="entry name" value="COLOSSIN-B-RELATED"/>
    <property type="match status" value="1"/>
</dbReference>
<feature type="compositionally biased region" description="Low complexity" evidence="4">
    <location>
        <begin position="48"/>
        <end position="61"/>
    </location>
</feature>
<evidence type="ECO:0000259" key="6">
    <source>
        <dbReference type="Pfam" id="PF17802"/>
    </source>
</evidence>
<keyword evidence="9" id="KW-1185">Reference proteome</keyword>
<dbReference type="InterPro" id="IPR041033">
    <property type="entry name" value="SpaA_PFL_dom_1"/>
</dbReference>
<dbReference type="EMBL" id="BJMM01000007">
    <property type="protein sequence ID" value="GEB49342.1"/>
    <property type="molecule type" value="Genomic_DNA"/>
</dbReference>
<gene>
    <name evidence="8" type="ORF">SCA03_18930</name>
</gene>
<feature type="domain" description="Choice-of-anchor A" evidence="7">
    <location>
        <begin position="93"/>
        <end position="328"/>
    </location>
</feature>
<feature type="domain" description="SpaA-like prealbumin fold" evidence="6">
    <location>
        <begin position="386"/>
        <end position="468"/>
    </location>
</feature>
<feature type="signal peptide" evidence="5">
    <location>
        <begin position="1"/>
        <end position="39"/>
    </location>
</feature>
<evidence type="ECO:0000313" key="9">
    <source>
        <dbReference type="Proteomes" id="UP000319210"/>
    </source>
</evidence>
<dbReference type="NCBIfam" id="TIGR04215">
    <property type="entry name" value="choice_anch_A"/>
    <property type="match status" value="1"/>
</dbReference>
<dbReference type="InterPro" id="IPR026588">
    <property type="entry name" value="Choice_anch_A"/>
</dbReference>
<keyword evidence="2" id="KW-0964">Secreted</keyword>
<dbReference type="InterPro" id="IPR013783">
    <property type="entry name" value="Ig-like_fold"/>
</dbReference>
<feature type="region of interest" description="Disordered" evidence="4">
    <location>
        <begin position="413"/>
        <end position="436"/>
    </location>
</feature>
<evidence type="ECO:0000256" key="3">
    <source>
        <dbReference type="ARBA" id="ARBA00022729"/>
    </source>
</evidence>
<evidence type="ECO:0000256" key="5">
    <source>
        <dbReference type="SAM" id="SignalP"/>
    </source>
</evidence>
<reference evidence="8 9" key="1">
    <citation type="submission" date="2019-06" db="EMBL/GenBank/DDBJ databases">
        <title>Whole genome shotgun sequence of Streptomyces cacaoi subsp. cacaoi NBRC 12748.</title>
        <authorList>
            <person name="Hosoyama A."/>
            <person name="Uohara A."/>
            <person name="Ohji S."/>
            <person name="Ichikawa N."/>
        </authorList>
    </citation>
    <scope>NUCLEOTIDE SEQUENCE [LARGE SCALE GENOMIC DNA]</scope>
    <source>
        <strain evidence="8 9">NBRC 12748</strain>
    </source>
</reference>
<dbReference type="AlphaFoldDB" id="A0A4Y3QVU8"/>
<evidence type="ECO:0000256" key="4">
    <source>
        <dbReference type="SAM" id="MobiDB-lite"/>
    </source>
</evidence>
<comment type="similarity">
    <text evidence="1">Belongs to the serine-aspartate repeat-containing protein (SDr) family.</text>
</comment>
<feature type="domain" description="SpaA-like prealbumin fold" evidence="6">
    <location>
        <begin position="497"/>
        <end position="578"/>
    </location>
</feature>
<feature type="region of interest" description="Disordered" evidence="4">
    <location>
        <begin position="39"/>
        <end position="84"/>
    </location>
</feature>
<dbReference type="RefSeq" id="WP_086818346.1">
    <property type="nucleotide sequence ID" value="NZ_BJMM01000007.1"/>
</dbReference>
<accession>A0A4Y3QVU8</accession>
<dbReference type="Proteomes" id="UP000319210">
    <property type="component" value="Unassembled WGS sequence"/>
</dbReference>
<sequence>MSPHLRAARRAPRGALATAGAALLGAVVTAVLPAAGAHAVDGAHPDTPSAAQRSAPRAPLPGGLGPCQGSDCPDGDYPPINNGAIEHHDEAVNVFVGGDYRVRGRAAEAEGKIVTLGSFDMNKDTAGGQVYNVGEVGVGSRVPPPPGSDWLTTGGDLTVAPGQRLLAENGVVRHGGSARGDIRARRVVQDADAAAPYEHLRDELSDAGQCYAHPEGEGSRREPTGTAVHSGGQTTFTGDGSSRLQVFNVDFDMASASGGQEGLVFRNIPDGATVLVNVLGDRRVLSTYSGGITDDDPLNKLRSRLLWNFPDATDVRLAGTGQFQGSVLIGNQMSETTVSVPGVNGRFYDTGSLTHTSSASGGGGQEIHAYPFLGDLPDCGPGSRQGTLRVVKKDSETGAALAGAEFELWQESNGRPGLQTAGGEPDTLVSPPCTTDSAGDCTARVEPGTYYWRETKAPDGYELPARPVLGPVTLSDADLDEGVTVTASNKKGRETIGKLTVAKTDDADGQPLAGAVFELWRETNGRPGLQTGGVSPDERTGPGCSTDEAGRCTFGRLPLGTYYLRETAVPEGYQLPDPAVTGPYQVTAGNARTGVTVPLGNQRGEPGKGGK</sequence>
<feature type="compositionally biased region" description="Basic and acidic residues" evidence="4">
    <location>
        <begin position="214"/>
        <end position="223"/>
    </location>
</feature>
<dbReference type="Gene3D" id="2.60.40.10">
    <property type="entry name" value="Immunoglobulins"/>
    <property type="match status" value="2"/>
</dbReference>
<comment type="caution">
    <text evidence="8">The sequence shown here is derived from an EMBL/GenBank/DDBJ whole genome shotgun (WGS) entry which is preliminary data.</text>
</comment>
<evidence type="ECO:0000313" key="8">
    <source>
        <dbReference type="EMBL" id="GEB49342.1"/>
    </source>
</evidence>
<evidence type="ECO:0000256" key="2">
    <source>
        <dbReference type="ARBA" id="ARBA00022525"/>
    </source>
</evidence>
<dbReference type="SUPFAM" id="SSF49478">
    <property type="entry name" value="Cna protein B-type domain"/>
    <property type="match status" value="1"/>
</dbReference>
<evidence type="ECO:0000256" key="1">
    <source>
        <dbReference type="ARBA" id="ARBA00007257"/>
    </source>
</evidence>
<feature type="region of interest" description="Disordered" evidence="4">
    <location>
        <begin position="525"/>
        <end position="547"/>
    </location>
</feature>